<dbReference type="InterPro" id="IPR051533">
    <property type="entry name" value="WaaL-like"/>
</dbReference>
<feature type="transmembrane region" description="Helical" evidence="5">
    <location>
        <begin position="386"/>
        <end position="405"/>
    </location>
</feature>
<keyword evidence="2 5" id="KW-0812">Transmembrane</keyword>
<feature type="transmembrane region" description="Helical" evidence="5">
    <location>
        <begin position="37"/>
        <end position="55"/>
    </location>
</feature>
<feature type="transmembrane region" description="Helical" evidence="5">
    <location>
        <begin position="12"/>
        <end position="31"/>
    </location>
</feature>
<dbReference type="PANTHER" id="PTHR37422">
    <property type="entry name" value="TEICHURONIC ACID BIOSYNTHESIS PROTEIN TUAE"/>
    <property type="match status" value="1"/>
</dbReference>
<dbReference type="Proteomes" id="UP000571183">
    <property type="component" value="Unassembled WGS sequence"/>
</dbReference>
<feature type="transmembrane region" description="Helical" evidence="5">
    <location>
        <begin position="94"/>
        <end position="113"/>
    </location>
</feature>
<evidence type="ECO:0000256" key="3">
    <source>
        <dbReference type="ARBA" id="ARBA00022989"/>
    </source>
</evidence>
<evidence type="ECO:0000259" key="6">
    <source>
        <dbReference type="Pfam" id="PF04932"/>
    </source>
</evidence>
<feature type="transmembrane region" description="Helical" evidence="5">
    <location>
        <begin position="213"/>
        <end position="246"/>
    </location>
</feature>
<accession>A0A840DIE2</accession>
<dbReference type="Pfam" id="PF04932">
    <property type="entry name" value="Wzy_C"/>
    <property type="match status" value="1"/>
</dbReference>
<feature type="transmembrane region" description="Helical" evidence="5">
    <location>
        <begin position="258"/>
        <end position="277"/>
    </location>
</feature>
<evidence type="ECO:0000313" key="7">
    <source>
        <dbReference type="EMBL" id="MBB4071493.1"/>
    </source>
</evidence>
<dbReference type="RefSeq" id="WP_183304549.1">
    <property type="nucleotide sequence ID" value="NZ_JACIFD010000006.1"/>
</dbReference>
<keyword evidence="7" id="KW-0436">Ligase</keyword>
<feature type="transmembrane region" description="Helical" evidence="5">
    <location>
        <begin position="71"/>
        <end position="88"/>
    </location>
</feature>
<sequence length="456" mass="51058">MTAQTAPAKTRLAISAYAVLCFIYMLGSIAVRNVVNWHGFLVIGAALLVWGGVLFKRYRNPRFTWHRMPKPLLLFLLLCALSIFWSAYRLETALGVAAQLLTTAFGVILATVLTWHELLRTFATALRYILGLSLVFELVVTFIIQEPVLQNFITVNNPHRPSVLLYWSHNQLPDGGPIQGIVANAALLGGFALFGLIVFAVQLRGGLVRPVKGWFWIAVAVTVLLLTQSATIRLALVVVGVTAFFVKWARLVGDKRRPVYIVGFLLFAATLTFISVNREWMVTALGKSRTLTGRTEIWAKVATLANEKPFFGWGWVSHWAPWAEPFKSLDTKNGLQVMHAHSALMDVRFQLGWVGVAIFLMLLLMTLQRLWCRAVDQPRRGVGAPLPYATSAVFPLLVFVALLVQSLTESRLLVEWGWLLLTIFAVKVRIDYELPSKVSEPLAKSWQKVPILRQTQ</sequence>
<comment type="subcellular location">
    <subcellularLocation>
        <location evidence="1">Membrane</location>
        <topology evidence="1">Multi-pass membrane protein</topology>
    </subcellularLocation>
</comment>
<dbReference type="InterPro" id="IPR007016">
    <property type="entry name" value="O-antigen_ligase-rel_domated"/>
</dbReference>
<keyword evidence="8" id="KW-1185">Reference proteome</keyword>
<name>A0A840DIE2_9MICO</name>
<feature type="transmembrane region" description="Helical" evidence="5">
    <location>
        <begin position="181"/>
        <end position="201"/>
    </location>
</feature>
<evidence type="ECO:0000256" key="5">
    <source>
        <dbReference type="SAM" id="Phobius"/>
    </source>
</evidence>
<keyword evidence="4 5" id="KW-0472">Membrane</keyword>
<comment type="caution">
    <text evidence="7">The sequence shown here is derived from an EMBL/GenBank/DDBJ whole genome shotgun (WGS) entry which is preliminary data.</text>
</comment>
<protein>
    <submittedName>
        <fullName evidence="7">O-antigen ligase</fullName>
    </submittedName>
</protein>
<proteinExistence type="predicted"/>
<dbReference type="EMBL" id="JACIFD010000006">
    <property type="protein sequence ID" value="MBB4071493.1"/>
    <property type="molecule type" value="Genomic_DNA"/>
</dbReference>
<evidence type="ECO:0000256" key="1">
    <source>
        <dbReference type="ARBA" id="ARBA00004141"/>
    </source>
</evidence>
<dbReference type="PANTHER" id="PTHR37422:SF13">
    <property type="entry name" value="LIPOPOLYSACCHARIDE BIOSYNTHESIS PROTEIN PA4999-RELATED"/>
    <property type="match status" value="1"/>
</dbReference>
<evidence type="ECO:0000313" key="8">
    <source>
        <dbReference type="Proteomes" id="UP000571183"/>
    </source>
</evidence>
<organism evidence="7 8">
    <name type="scientific">Canibacter oris</name>
    <dbReference type="NCBI Taxonomy" id="1365628"/>
    <lineage>
        <taxon>Bacteria</taxon>
        <taxon>Bacillati</taxon>
        <taxon>Actinomycetota</taxon>
        <taxon>Actinomycetes</taxon>
        <taxon>Micrococcales</taxon>
        <taxon>Microbacteriaceae</taxon>
        <taxon>Canibacter</taxon>
    </lineage>
</organism>
<keyword evidence="3 5" id="KW-1133">Transmembrane helix</keyword>
<dbReference type="AlphaFoldDB" id="A0A840DIE2"/>
<feature type="transmembrane region" description="Helical" evidence="5">
    <location>
        <begin position="125"/>
        <end position="144"/>
    </location>
</feature>
<evidence type="ECO:0000256" key="2">
    <source>
        <dbReference type="ARBA" id="ARBA00022692"/>
    </source>
</evidence>
<reference evidence="7" key="1">
    <citation type="submission" date="2020-08" db="EMBL/GenBank/DDBJ databases">
        <title>Sequencing the genomes of 1000 actinobacteria strains.</title>
        <authorList>
            <person name="Klenk H.-P."/>
        </authorList>
    </citation>
    <scope>NUCLEOTIDE SEQUENCE [LARGE SCALE GENOMIC DNA]</scope>
    <source>
        <strain evidence="7">DSM 27064</strain>
    </source>
</reference>
<gene>
    <name evidence="7" type="ORF">F5897_000797</name>
</gene>
<feature type="transmembrane region" description="Helical" evidence="5">
    <location>
        <begin position="351"/>
        <end position="371"/>
    </location>
</feature>
<evidence type="ECO:0000256" key="4">
    <source>
        <dbReference type="ARBA" id="ARBA00023136"/>
    </source>
</evidence>
<feature type="domain" description="O-antigen ligase-related" evidence="6">
    <location>
        <begin position="218"/>
        <end position="360"/>
    </location>
</feature>
<dbReference type="GO" id="GO:0016020">
    <property type="term" value="C:membrane"/>
    <property type="evidence" value="ECO:0007669"/>
    <property type="project" value="UniProtKB-SubCell"/>
</dbReference>
<dbReference type="GO" id="GO:0016874">
    <property type="term" value="F:ligase activity"/>
    <property type="evidence" value="ECO:0007669"/>
    <property type="project" value="UniProtKB-KW"/>
</dbReference>